<feature type="region of interest" description="Disordered" evidence="1">
    <location>
        <begin position="60"/>
        <end position="80"/>
    </location>
</feature>
<proteinExistence type="predicted"/>
<dbReference type="InterPro" id="IPR019734">
    <property type="entry name" value="TPR_rpt"/>
</dbReference>
<dbReference type="InterPro" id="IPR011990">
    <property type="entry name" value="TPR-like_helical_dom_sf"/>
</dbReference>
<evidence type="ECO:0000256" key="1">
    <source>
        <dbReference type="SAM" id="MobiDB-lite"/>
    </source>
</evidence>
<evidence type="ECO:0000313" key="3">
    <source>
        <dbReference type="Proteomes" id="UP000316199"/>
    </source>
</evidence>
<dbReference type="Proteomes" id="UP000316199">
    <property type="component" value="Unassembled WGS sequence"/>
</dbReference>
<gene>
    <name evidence="2" type="ORF">EVA68_05720</name>
</gene>
<dbReference type="SMART" id="SM00028">
    <property type="entry name" value="TPR"/>
    <property type="match status" value="4"/>
</dbReference>
<sequence length="453" mass="52580">MIRFLLLLSIVWTMPIVFSDLRPMSGSAYAAEKEKKKTRRVPALRESTYKKISEANVMIDPESIPREEGEPPPEATGTPADAIDMLMSYKERRGLNSYEKAQIWNTLAFAYYTMGDMKGTIFAYENVLVQGVISEALEQQSLRALYQLHFGEEEYEKALTYIERYEEARGQLDPIVTFTKALAHYLLEDIGESLKYALQVEEIAGAQGKEMKEPWYYLQVVNYNTLEDYDNVIRVLETLIHKFPKKQYWMHLAGMYSEKEWDEKALSAYFASYHQGFLLRETEIVMLSQRLLGADNPYEASMVLKRGLEEGTVSRNEKNLKLLATSYTMAQEMPKAIDAWSDAADYAKNGDIHYRLAQALAQEDRHTEAVRAYRKALEKKGLSKESDVQFWLAITLMNLERWEEATKAFRASERIDRRKQKSVRQYIRYISGEKRRQQELRKMAEESKRALAS</sequence>
<reference evidence="2 3" key="1">
    <citation type="submission" date="2019-02" db="EMBL/GenBank/DDBJ databases">
        <title>Prokaryotic population dynamics and viral predation in marine succession experiment using metagenomics: the confinement effect.</title>
        <authorList>
            <person name="Haro-Moreno J.M."/>
            <person name="Rodriguez-Valera F."/>
            <person name="Lopez-Perez M."/>
        </authorList>
    </citation>
    <scope>NUCLEOTIDE SEQUENCE [LARGE SCALE GENOMIC DNA]</scope>
    <source>
        <strain evidence="2">MED-G157</strain>
    </source>
</reference>
<accession>A0A520S0I1</accession>
<name>A0A520S0I1_9GAMM</name>
<dbReference type="SUPFAM" id="SSF48452">
    <property type="entry name" value="TPR-like"/>
    <property type="match status" value="2"/>
</dbReference>
<organism evidence="2 3">
    <name type="scientific">OM182 bacterium</name>
    <dbReference type="NCBI Taxonomy" id="2510334"/>
    <lineage>
        <taxon>Bacteria</taxon>
        <taxon>Pseudomonadati</taxon>
        <taxon>Pseudomonadota</taxon>
        <taxon>Gammaproteobacteria</taxon>
        <taxon>OMG group</taxon>
        <taxon>OM182 clade</taxon>
    </lineage>
</organism>
<evidence type="ECO:0000313" key="2">
    <source>
        <dbReference type="EMBL" id="RZO75944.1"/>
    </source>
</evidence>
<dbReference type="AlphaFoldDB" id="A0A520S0I1"/>
<protein>
    <submittedName>
        <fullName evidence="2">Uncharacterized protein</fullName>
    </submittedName>
</protein>
<dbReference type="Pfam" id="PF13432">
    <property type="entry name" value="TPR_16"/>
    <property type="match status" value="1"/>
</dbReference>
<dbReference type="Gene3D" id="1.25.40.10">
    <property type="entry name" value="Tetratricopeptide repeat domain"/>
    <property type="match status" value="2"/>
</dbReference>
<comment type="caution">
    <text evidence="2">The sequence shown here is derived from an EMBL/GenBank/DDBJ whole genome shotgun (WGS) entry which is preliminary data.</text>
</comment>
<dbReference type="EMBL" id="SHAG01000021">
    <property type="protein sequence ID" value="RZO75944.1"/>
    <property type="molecule type" value="Genomic_DNA"/>
</dbReference>